<evidence type="ECO:0000256" key="3">
    <source>
        <dbReference type="ARBA" id="ARBA00022676"/>
    </source>
</evidence>
<dbReference type="RefSeq" id="XP_031551955.1">
    <property type="nucleotide sequence ID" value="XM_031696095.1"/>
</dbReference>
<protein>
    <recommendedName>
        <fullName evidence="11">Hexosyltransferase</fullName>
        <ecNumber evidence="11">2.4.1.-</ecNumber>
    </recommendedName>
</protein>
<keyword evidence="9 11" id="KW-0472">Membrane</keyword>
<evidence type="ECO:0000256" key="6">
    <source>
        <dbReference type="ARBA" id="ARBA00022968"/>
    </source>
</evidence>
<dbReference type="KEGG" id="aten:116289211"/>
<comment type="subcellular location">
    <subcellularLocation>
        <location evidence="1 11">Golgi apparatus membrane</location>
        <topology evidence="1 11">Single-pass type II membrane protein</topology>
    </subcellularLocation>
</comment>
<keyword evidence="12" id="KW-1185">Reference proteome</keyword>
<reference evidence="13" key="1">
    <citation type="submission" date="2025-08" db="UniProtKB">
        <authorList>
            <consortium name="RefSeq"/>
        </authorList>
    </citation>
    <scope>IDENTIFICATION</scope>
    <source>
        <tissue evidence="13">Tentacle</tissue>
    </source>
</reference>
<keyword evidence="5 11" id="KW-0812">Transmembrane</keyword>
<evidence type="ECO:0000256" key="7">
    <source>
        <dbReference type="ARBA" id="ARBA00022989"/>
    </source>
</evidence>
<evidence type="ECO:0000256" key="10">
    <source>
        <dbReference type="ARBA" id="ARBA00023180"/>
    </source>
</evidence>
<keyword evidence="6 11" id="KW-0735">Signal-anchor</keyword>
<dbReference type="InterPro" id="IPR002659">
    <property type="entry name" value="Glyco_trans_31"/>
</dbReference>
<dbReference type="EC" id="2.4.1.-" evidence="11"/>
<evidence type="ECO:0000256" key="1">
    <source>
        <dbReference type="ARBA" id="ARBA00004323"/>
    </source>
</evidence>
<keyword evidence="10" id="KW-0325">Glycoprotein</keyword>
<dbReference type="GO" id="GO:0000139">
    <property type="term" value="C:Golgi membrane"/>
    <property type="evidence" value="ECO:0007669"/>
    <property type="project" value="UniProtKB-SubCell"/>
</dbReference>
<proteinExistence type="inferred from homology"/>
<dbReference type="Pfam" id="PF01762">
    <property type="entry name" value="Galactosyl_T"/>
    <property type="match status" value="1"/>
</dbReference>
<accession>A0A6P8HHA7</accession>
<name>A0A6P8HHA7_ACTTE</name>
<evidence type="ECO:0000256" key="9">
    <source>
        <dbReference type="ARBA" id="ARBA00023136"/>
    </source>
</evidence>
<keyword evidence="3 11" id="KW-0328">Glycosyltransferase</keyword>
<evidence type="ECO:0000256" key="5">
    <source>
        <dbReference type="ARBA" id="ARBA00022692"/>
    </source>
</evidence>
<evidence type="ECO:0000313" key="12">
    <source>
        <dbReference type="Proteomes" id="UP000515163"/>
    </source>
</evidence>
<dbReference type="GO" id="GO:0006493">
    <property type="term" value="P:protein O-linked glycosylation"/>
    <property type="evidence" value="ECO:0007669"/>
    <property type="project" value="TreeGrafter"/>
</dbReference>
<dbReference type="FunFam" id="3.90.550.50:FF:000001">
    <property type="entry name" value="Hexosyltransferase"/>
    <property type="match status" value="1"/>
</dbReference>
<evidence type="ECO:0000256" key="2">
    <source>
        <dbReference type="ARBA" id="ARBA00008661"/>
    </source>
</evidence>
<keyword evidence="7 11" id="KW-1133">Transmembrane helix</keyword>
<dbReference type="PANTHER" id="PTHR11214:SF376">
    <property type="entry name" value="HEXOSYLTRANSFERASE"/>
    <property type="match status" value="1"/>
</dbReference>
<keyword evidence="4" id="KW-0808">Transferase</keyword>
<evidence type="ECO:0000256" key="11">
    <source>
        <dbReference type="RuleBase" id="RU363063"/>
    </source>
</evidence>
<dbReference type="InParanoid" id="A0A6P8HHA7"/>
<keyword evidence="8 11" id="KW-0333">Golgi apparatus</keyword>
<gene>
    <name evidence="13" type="primary">LOC116289211</name>
</gene>
<dbReference type="AlphaFoldDB" id="A0A6P8HHA7"/>
<dbReference type="Gene3D" id="3.90.550.50">
    <property type="match status" value="1"/>
</dbReference>
<evidence type="ECO:0000256" key="8">
    <source>
        <dbReference type="ARBA" id="ARBA00023034"/>
    </source>
</evidence>
<evidence type="ECO:0000313" key="13">
    <source>
        <dbReference type="RefSeq" id="XP_031551955.1"/>
    </source>
</evidence>
<dbReference type="GO" id="GO:0016758">
    <property type="term" value="F:hexosyltransferase activity"/>
    <property type="evidence" value="ECO:0007669"/>
    <property type="project" value="InterPro"/>
</dbReference>
<dbReference type="OrthoDB" id="2139606at2759"/>
<organism evidence="12 13">
    <name type="scientific">Actinia tenebrosa</name>
    <name type="common">Australian red waratah sea anemone</name>
    <dbReference type="NCBI Taxonomy" id="6105"/>
    <lineage>
        <taxon>Eukaryota</taxon>
        <taxon>Metazoa</taxon>
        <taxon>Cnidaria</taxon>
        <taxon>Anthozoa</taxon>
        <taxon>Hexacorallia</taxon>
        <taxon>Actiniaria</taxon>
        <taxon>Actiniidae</taxon>
        <taxon>Actinia</taxon>
    </lineage>
</organism>
<dbReference type="Proteomes" id="UP000515163">
    <property type="component" value="Unplaced"/>
</dbReference>
<comment type="similarity">
    <text evidence="2 11">Belongs to the glycosyltransferase 31 family.</text>
</comment>
<evidence type="ECO:0000256" key="4">
    <source>
        <dbReference type="ARBA" id="ARBA00022679"/>
    </source>
</evidence>
<dbReference type="GeneID" id="116289211"/>
<dbReference type="PANTHER" id="PTHR11214">
    <property type="entry name" value="BETA-1,3-N-ACETYLGLUCOSAMINYLTRANSFERASE"/>
    <property type="match status" value="1"/>
</dbReference>
<feature type="transmembrane region" description="Helical" evidence="11">
    <location>
        <begin position="16"/>
        <end position="34"/>
    </location>
</feature>
<sequence>MALRLRVLGRKIRENLAVFVVAFFLGIAFGLLILCSPETPKVKEEKPTDIRVTSVPVPEELVSTQVTEVMEITQEPTEPTEKKTEKPTRKIEPYPPLLKKKGFTITPQDCPEDLFLLIIVVTSSRNFQARKAIRKSWGEDNSKKNETSNESFRVVYVVGSDDDHDRLVKRESKRYKDILRGGFKDFYLKNEGHSVKVLFGLKWATTACKAKFVLKATDESFVNTDELISFLRKKNEDANEGLYLGFCHGHDVGGAKVVRNEKSPWYISEEEWPENRLPPYASGMGITISYDVVEKIVDLSVKEKLIHIDDVYLGIMANKLSLQCMDESNKFDTSYTTMLTECEDMNFCVLGGVPPRDMYYLTQNVKNLKDIC</sequence>